<name>A0AB94IJM2_9BACI</name>
<dbReference type="Proteomes" id="UP000018877">
    <property type="component" value="Unassembled WGS sequence"/>
</dbReference>
<reference evidence="1 2" key="1">
    <citation type="journal article" date="2014" name="Environ. Microbiol.">
        <title>The nitrate-ammonifying and nosZ-carrying bacterium Bacillus vireti is a potent source and sink for nitric and nitrous oxide under high nitrate conditions.</title>
        <authorList>
            <person name="Mania D."/>
            <person name="Heylen K."/>
            <person name="van Spanning R.J."/>
            <person name="Frostegard A."/>
        </authorList>
    </citation>
    <scope>NUCLEOTIDE SEQUENCE [LARGE SCALE GENOMIC DNA]</scope>
    <source>
        <strain evidence="1 2">LMG 21834</strain>
    </source>
</reference>
<dbReference type="RefSeq" id="WP_024029860.1">
    <property type="nucleotide sequence ID" value="NZ_ALAN01000101.1"/>
</dbReference>
<keyword evidence="2" id="KW-1185">Reference proteome</keyword>
<dbReference type="AlphaFoldDB" id="A0AB94IJM2"/>
<proteinExistence type="predicted"/>
<dbReference type="EMBL" id="ALAN01000101">
    <property type="protein sequence ID" value="ETI67256.1"/>
    <property type="molecule type" value="Genomic_DNA"/>
</dbReference>
<accession>A0AB94IJM2</accession>
<evidence type="ECO:0000313" key="2">
    <source>
        <dbReference type="Proteomes" id="UP000018877"/>
    </source>
</evidence>
<sequence>MFQTINGVQIREHDETKAIPNLTEKRFEIEYLDNVYLNKVVCIDIINIPVKGHQWKYGIKRLKDYGRMWMYVIKHNDFAENRKKYGEVCNLIHDKIGVYLQKEYGLNPVGSFIIDSMDKVYK</sequence>
<organism evidence="1 2">
    <name type="scientific">Neobacillus vireti LMG 21834</name>
    <dbReference type="NCBI Taxonomy" id="1131730"/>
    <lineage>
        <taxon>Bacteria</taxon>
        <taxon>Bacillati</taxon>
        <taxon>Bacillota</taxon>
        <taxon>Bacilli</taxon>
        <taxon>Bacillales</taxon>
        <taxon>Bacillaceae</taxon>
        <taxon>Neobacillus</taxon>
    </lineage>
</organism>
<gene>
    <name evidence="1" type="ORF">BAVI_18442</name>
</gene>
<protein>
    <submittedName>
        <fullName evidence="1">Uncharacterized protein</fullName>
    </submittedName>
</protein>
<evidence type="ECO:0000313" key="1">
    <source>
        <dbReference type="EMBL" id="ETI67256.1"/>
    </source>
</evidence>
<comment type="caution">
    <text evidence="1">The sequence shown here is derived from an EMBL/GenBank/DDBJ whole genome shotgun (WGS) entry which is preliminary data.</text>
</comment>